<feature type="transmembrane region" description="Helical" evidence="1">
    <location>
        <begin position="36"/>
        <end position="55"/>
    </location>
</feature>
<sequence>MLDPLGAVPVNGTLPSSFLASLSSNVNITTLSATPIYLFALIFLATLYPALAPAFPKTRQHAWILTTIAAAVMTFASLPFVLDYVKRGGVCGVLPRTDVAIAVNRFFQAYLTADLAVGFLFYRAQVGFLTGWVHHVVYIGIVEVAIRGGWAHVFCLAGVMELPTLLLGLSTLFPALRSNVLFALTFFATRICFHLLLIWDCLMRDHSSSYSDVIHSASSSYKDATPTPYAAIPTQAPALNMRVPALIMLSIFPLHAMWFKGCVAGFVRRYRAGHPSSAVGVDGKNGVETEKQRHPLAPDVHPDARSLAHHARVSPPPSSFAFLPTGAGEWGLRRLRALSSALLERGSMGQRWLGGPAGWVSTGGEDGGRWGVRNAILERLRQVRLRQQQLRRPGMARRMSAGLIAALTGKEVVNRGREELRKGKEALVEYVRGLA</sequence>
<keyword evidence="3" id="KW-1185">Reference proteome</keyword>
<evidence type="ECO:0000256" key="1">
    <source>
        <dbReference type="SAM" id="Phobius"/>
    </source>
</evidence>
<keyword evidence="1" id="KW-0472">Membrane</keyword>
<dbReference type="GO" id="GO:0005783">
    <property type="term" value="C:endoplasmic reticulum"/>
    <property type="evidence" value="ECO:0007669"/>
    <property type="project" value="TreeGrafter"/>
</dbReference>
<gene>
    <name evidence="2" type="ORF">DFH08DRAFT_937748</name>
</gene>
<comment type="caution">
    <text evidence="2">The sequence shown here is derived from an EMBL/GenBank/DDBJ whole genome shotgun (WGS) entry which is preliminary data.</text>
</comment>
<dbReference type="GO" id="GO:0055088">
    <property type="term" value="P:lipid homeostasis"/>
    <property type="evidence" value="ECO:0007669"/>
    <property type="project" value="TreeGrafter"/>
</dbReference>
<dbReference type="Proteomes" id="UP001218218">
    <property type="component" value="Unassembled WGS sequence"/>
</dbReference>
<reference evidence="2" key="1">
    <citation type="submission" date="2023-03" db="EMBL/GenBank/DDBJ databases">
        <title>Massive genome expansion in bonnet fungi (Mycena s.s.) driven by repeated elements and novel gene families across ecological guilds.</title>
        <authorList>
            <consortium name="Lawrence Berkeley National Laboratory"/>
            <person name="Harder C.B."/>
            <person name="Miyauchi S."/>
            <person name="Viragh M."/>
            <person name="Kuo A."/>
            <person name="Thoen E."/>
            <person name="Andreopoulos B."/>
            <person name="Lu D."/>
            <person name="Skrede I."/>
            <person name="Drula E."/>
            <person name="Henrissat B."/>
            <person name="Morin E."/>
            <person name="Kohler A."/>
            <person name="Barry K."/>
            <person name="LaButti K."/>
            <person name="Morin E."/>
            <person name="Salamov A."/>
            <person name="Lipzen A."/>
            <person name="Mereny Z."/>
            <person name="Hegedus B."/>
            <person name="Baldrian P."/>
            <person name="Stursova M."/>
            <person name="Weitz H."/>
            <person name="Taylor A."/>
            <person name="Grigoriev I.V."/>
            <person name="Nagy L.G."/>
            <person name="Martin F."/>
            <person name="Kauserud H."/>
        </authorList>
    </citation>
    <scope>NUCLEOTIDE SEQUENCE</scope>
    <source>
        <strain evidence="2">CBHHK002</strain>
    </source>
</reference>
<evidence type="ECO:0000313" key="3">
    <source>
        <dbReference type="Proteomes" id="UP001218218"/>
    </source>
</evidence>
<dbReference type="PANTHER" id="PTHR13439">
    <property type="entry name" value="CT120 PROTEIN"/>
    <property type="match status" value="1"/>
</dbReference>
<dbReference type="PANTHER" id="PTHR13439:SF72">
    <property type="entry name" value="TLC DOMAIN-CONTAINING PROTEIN"/>
    <property type="match status" value="1"/>
</dbReference>
<dbReference type="InterPro" id="IPR050846">
    <property type="entry name" value="TLCD"/>
</dbReference>
<feature type="transmembrane region" description="Helical" evidence="1">
    <location>
        <begin position="102"/>
        <end position="124"/>
    </location>
</feature>
<feature type="transmembrane region" description="Helical" evidence="1">
    <location>
        <begin position="180"/>
        <end position="199"/>
    </location>
</feature>
<keyword evidence="1" id="KW-0812">Transmembrane</keyword>
<dbReference type="EMBL" id="JARIHO010000022">
    <property type="protein sequence ID" value="KAJ7344035.1"/>
    <property type="molecule type" value="Genomic_DNA"/>
</dbReference>
<name>A0AAD7EQS9_9AGAR</name>
<proteinExistence type="predicted"/>
<organism evidence="2 3">
    <name type="scientific">Mycena albidolilacea</name>
    <dbReference type="NCBI Taxonomy" id="1033008"/>
    <lineage>
        <taxon>Eukaryota</taxon>
        <taxon>Fungi</taxon>
        <taxon>Dikarya</taxon>
        <taxon>Basidiomycota</taxon>
        <taxon>Agaricomycotina</taxon>
        <taxon>Agaricomycetes</taxon>
        <taxon>Agaricomycetidae</taxon>
        <taxon>Agaricales</taxon>
        <taxon>Marasmiineae</taxon>
        <taxon>Mycenaceae</taxon>
        <taxon>Mycena</taxon>
    </lineage>
</organism>
<protein>
    <recommendedName>
        <fullName evidence="4">TLC domain-containing protein</fullName>
    </recommendedName>
</protein>
<accession>A0AAD7EQS9</accession>
<keyword evidence="1" id="KW-1133">Transmembrane helix</keyword>
<feature type="transmembrane region" description="Helical" evidence="1">
    <location>
        <begin position="62"/>
        <end position="82"/>
    </location>
</feature>
<evidence type="ECO:0000313" key="2">
    <source>
        <dbReference type="EMBL" id="KAJ7344035.1"/>
    </source>
</evidence>
<dbReference type="AlphaFoldDB" id="A0AAD7EQS9"/>
<evidence type="ECO:0008006" key="4">
    <source>
        <dbReference type="Google" id="ProtNLM"/>
    </source>
</evidence>